<accession>A0A8J2HCH8</accession>
<comment type="caution">
    <text evidence="2">The sequence shown here is derived from an EMBL/GenBank/DDBJ whole genome shotgun (WGS) entry which is preliminary data.</text>
</comment>
<dbReference type="Proteomes" id="UP000786811">
    <property type="component" value="Unassembled WGS sequence"/>
</dbReference>
<evidence type="ECO:0000313" key="3">
    <source>
        <dbReference type="Proteomes" id="UP000786811"/>
    </source>
</evidence>
<feature type="region of interest" description="Disordered" evidence="1">
    <location>
        <begin position="40"/>
        <end position="59"/>
    </location>
</feature>
<organism evidence="2 3">
    <name type="scientific">Cotesia congregata</name>
    <name type="common">Parasitoid wasp</name>
    <name type="synonym">Apanteles congregatus</name>
    <dbReference type="NCBI Taxonomy" id="51543"/>
    <lineage>
        <taxon>Eukaryota</taxon>
        <taxon>Metazoa</taxon>
        <taxon>Ecdysozoa</taxon>
        <taxon>Arthropoda</taxon>
        <taxon>Hexapoda</taxon>
        <taxon>Insecta</taxon>
        <taxon>Pterygota</taxon>
        <taxon>Neoptera</taxon>
        <taxon>Endopterygota</taxon>
        <taxon>Hymenoptera</taxon>
        <taxon>Apocrita</taxon>
        <taxon>Ichneumonoidea</taxon>
        <taxon>Braconidae</taxon>
        <taxon>Microgastrinae</taxon>
        <taxon>Cotesia</taxon>
    </lineage>
</organism>
<sequence length="59" mass="6173">MYLGVNGKKKKHGDLFGGLNSGLQDGLLSRAEALAADLGKHNAGTPMPLKHDPVSLGYL</sequence>
<name>A0A8J2HCH8_COTCN</name>
<dbReference type="AlphaFoldDB" id="A0A8J2HCH8"/>
<proteinExistence type="predicted"/>
<dbReference type="OrthoDB" id="6358449at2759"/>
<evidence type="ECO:0000256" key="1">
    <source>
        <dbReference type="SAM" id="MobiDB-lite"/>
    </source>
</evidence>
<reference evidence="2" key="1">
    <citation type="submission" date="2021-04" db="EMBL/GenBank/DDBJ databases">
        <authorList>
            <person name="Chebbi M.A.C M."/>
        </authorList>
    </citation>
    <scope>NUCLEOTIDE SEQUENCE</scope>
</reference>
<evidence type="ECO:0000313" key="2">
    <source>
        <dbReference type="EMBL" id="CAG5093254.1"/>
    </source>
</evidence>
<gene>
    <name evidence="2" type="ORF">HICCMSTLAB_LOCUS6695</name>
</gene>
<dbReference type="EMBL" id="CAJNRD030001120">
    <property type="protein sequence ID" value="CAG5093254.1"/>
    <property type="molecule type" value="Genomic_DNA"/>
</dbReference>
<protein>
    <submittedName>
        <fullName evidence="2">Uncharacterized protein</fullName>
    </submittedName>
</protein>
<keyword evidence="3" id="KW-1185">Reference proteome</keyword>